<dbReference type="OrthoDB" id="5406275at2759"/>
<reference evidence="2" key="2">
    <citation type="submission" date="2020-05" db="EMBL/GenBank/DDBJ databases">
        <authorList>
            <person name="Kim H.-S."/>
            <person name="Proctor R.H."/>
            <person name="Brown D.W."/>
        </authorList>
    </citation>
    <scope>NUCLEOTIDE SEQUENCE</scope>
    <source>
        <strain evidence="2">NRRL 45417</strain>
    </source>
</reference>
<evidence type="ECO:0000256" key="1">
    <source>
        <dbReference type="SAM" id="MobiDB-lite"/>
    </source>
</evidence>
<evidence type="ECO:0000313" key="3">
    <source>
        <dbReference type="Proteomes" id="UP000604273"/>
    </source>
</evidence>
<reference evidence="2" key="1">
    <citation type="journal article" date="2020" name="BMC Genomics">
        <title>Correction to: Identification and distribution of gene clusters required for synthesis of sphingolipid metabolism inhibitors in diverse species of the filamentous fungus Fusarium.</title>
        <authorList>
            <person name="Kim H.S."/>
            <person name="Lohmar J.M."/>
            <person name="Busman M."/>
            <person name="Brown D.W."/>
            <person name="Naumann T.A."/>
            <person name="Divon H.H."/>
            <person name="Lysoe E."/>
            <person name="Uhlig S."/>
            <person name="Proctor R.H."/>
        </authorList>
    </citation>
    <scope>NUCLEOTIDE SEQUENCE</scope>
    <source>
        <strain evidence="2">NRRL 45417</strain>
    </source>
</reference>
<dbReference type="EMBL" id="JABFAI010000377">
    <property type="protein sequence ID" value="KAF4945219.1"/>
    <property type="molecule type" value="Genomic_DNA"/>
</dbReference>
<feature type="compositionally biased region" description="Basic and acidic residues" evidence="1">
    <location>
        <begin position="103"/>
        <end position="122"/>
    </location>
</feature>
<feature type="region of interest" description="Disordered" evidence="1">
    <location>
        <begin position="91"/>
        <end position="143"/>
    </location>
</feature>
<keyword evidence="3" id="KW-1185">Reference proteome</keyword>
<organism evidence="2 3">
    <name type="scientific">Fusarium gaditjirri</name>
    <dbReference type="NCBI Taxonomy" id="282569"/>
    <lineage>
        <taxon>Eukaryota</taxon>
        <taxon>Fungi</taxon>
        <taxon>Dikarya</taxon>
        <taxon>Ascomycota</taxon>
        <taxon>Pezizomycotina</taxon>
        <taxon>Sordariomycetes</taxon>
        <taxon>Hypocreomycetidae</taxon>
        <taxon>Hypocreales</taxon>
        <taxon>Nectriaceae</taxon>
        <taxon>Fusarium</taxon>
        <taxon>Fusarium nisikadoi species complex</taxon>
    </lineage>
</organism>
<proteinExistence type="predicted"/>
<protein>
    <submittedName>
        <fullName evidence="2">Uncharacterized protein</fullName>
    </submittedName>
</protein>
<gene>
    <name evidence="2" type="ORF">FGADI_12118</name>
</gene>
<accession>A0A8H4SSW1</accession>
<dbReference type="Proteomes" id="UP000604273">
    <property type="component" value="Unassembled WGS sequence"/>
</dbReference>
<sequence>MDKINGLAGTVPLEILVDALADPDVPMSVALTALESMRDTAQHCYNSAMLAQTDMIDWSGMCMELEEACVADGASTETRHQKAALNLTRRRCQREEISDDVQTDDRVHSQGKPKDGEAETASKEAPPASKDGSTPASYGTYDLSGKFYPDDTATIMCPEMVDNDYHYTGGEDMGSMVQN</sequence>
<name>A0A8H4SSW1_9HYPO</name>
<comment type="caution">
    <text evidence="2">The sequence shown here is derived from an EMBL/GenBank/DDBJ whole genome shotgun (WGS) entry which is preliminary data.</text>
</comment>
<dbReference type="AlphaFoldDB" id="A0A8H4SSW1"/>
<evidence type="ECO:0000313" key="2">
    <source>
        <dbReference type="EMBL" id="KAF4945219.1"/>
    </source>
</evidence>